<accession>B6U3E4</accession>
<dbReference type="HOGENOM" id="CLU_2416529_0_0_1"/>
<protein>
    <submittedName>
        <fullName evidence="1">Uncharacterized protein</fullName>
    </submittedName>
</protein>
<evidence type="ECO:0000313" key="1">
    <source>
        <dbReference type="EMBL" id="ACG43877.1"/>
    </source>
</evidence>
<organism evidence="1">
    <name type="scientific">Zea mays</name>
    <name type="common">Maize</name>
    <dbReference type="NCBI Taxonomy" id="4577"/>
    <lineage>
        <taxon>Eukaryota</taxon>
        <taxon>Viridiplantae</taxon>
        <taxon>Streptophyta</taxon>
        <taxon>Embryophyta</taxon>
        <taxon>Tracheophyta</taxon>
        <taxon>Spermatophyta</taxon>
        <taxon>Magnoliopsida</taxon>
        <taxon>Liliopsida</taxon>
        <taxon>Poales</taxon>
        <taxon>Poaceae</taxon>
        <taxon>PACMAD clade</taxon>
        <taxon>Panicoideae</taxon>
        <taxon>Andropogonodae</taxon>
        <taxon>Andropogoneae</taxon>
        <taxon>Tripsacinae</taxon>
        <taxon>Zea</taxon>
    </lineage>
</organism>
<reference evidence="1" key="1">
    <citation type="journal article" date="2009" name="Plant Mol. Biol.">
        <title>Insights into corn genes derived from large-scale cDNA sequencing.</title>
        <authorList>
            <person name="Alexandrov N.N."/>
            <person name="Brover V.V."/>
            <person name="Freidin S."/>
            <person name="Troukhan M.E."/>
            <person name="Tatarinova T.V."/>
            <person name="Zhang H."/>
            <person name="Swaller T.J."/>
            <person name="Lu Y.P."/>
            <person name="Bouck J."/>
            <person name="Flavell R.B."/>
            <person name="Feldmann K.A."/>
        </authorList>
    </citation>
    <scope>NUCLEOTIDE SEQUENCE</scope>
</reference>
<dbReference type="EMBL" id="EU971759">
    <property type="protein sequence ID" value="ACG43877.1"/>
    <property type="molecule type" value="mRNA"/>
</dbReference>
<dbReference type="AlphaFoldDB" id="B6U3E4"/>
<sequence length="92" mass="9337">MDAVELPLPAKVEFGKILAPAAAVEGVDGAVVGGGPGGGSGEVLRSCADADQRHGGGIAPLLPFPCRMFGWGPCCCRHGGRVGCDLNFWWGS</sequence>
<proteinExistence type="evidence at transcript level"/>
<name>B6U3E4_MAIZE</name>